<proteinExistence type="inferred from homology"/>
<gene>
    <name evidence="3" type="ordered locus">MSMEI_3417</name>
</gene>
<dbReference type="InterPro" id="IPR023393">
    <property type="entry name" value="START-like_dom_sf"/>
</dbReference>
<dbReference type="SMART" id="SM00418">
    <property type="entry name" value="HTH_ARSR"/>
    <property type="match status" value="1"/>
</dbReference>
<feature type="domain" description="HTH arsR-type" evidence="2">
    <location>
        <begin position="12"/>
        <end position="107"/>
    </location>
</feature>
<dbReference type="GO" id="GO:0003700">
    <property type="term" value="F:DNA-binding transcription factor activity"/>
    <property type="evidence" value="ECO:0007669"/>
    <property type="project" value="InterPro"/>
</dbReference>
<dbReference type="CDD" id="cd08893">
    <property type="entry name" value="SRPBCC_CalC_Aha1-like_GntR-HTH"/>
    <property type="match status" value="1"/>
</dbReference>
<dbReference type="InterPro" id="IPR013538">
    <property type="entry name" value="ASHA1/2-like_C"/>
</dbReference>
<name>I7FEK2_MYCS2</name>
<dbReference type="InterPro" id="IPR001845">
    <property type="entry name" value="HTH_ArsR_DNA-bd_dom"/>
</dbReference>
<dbReference type="PANTHER" id="PTHR38600">
    <property type="entry name" value="TRANSCRIPTIONAL REGULATORY PROTEIN"/>
    <property type="match status" value="1"/>
</dbReference>
<evidence type="ECO:0000256" key="1">
    <source>
        <dbReference type="ARBA" id="ARBA00006817"/>
    </source>
</evidence>
<dbReference type="SUPFAM" id="SSF46785">
    <property type="entry name" value="Winged helix' DNA-binding domain"/>
    <property type="match status" value="1"/>
</dbReference>
<dbReference type="InterPro" id="IPR011991">
    <property type="entry name" value="ArsR-like_HTH"/>
</dbReference>
<reference evidence="3 4" key="2">
    <citation type="journal article" date="2009" name="Genome Res.">
        <title>Ortho-proteogenomics: multiple proteomes investigation through orthology and a new MS-based protocol.</title>
        <authorList>
            <person name="Gallien S."/>
            <person name="Perrodou E."/>
            <person name="Carapito C."/>
            <person name="Deshayes C."/>
            <person name="Reyrat J.M."/>
            <person name="Van Dorsselaer A."/>
            <person name="Poch O."/>
            <person name="Schaeffer C."/>
            <person name="Lecompte O."/>
        </authorList>
    </citation>
    <scope>NUCLEOTIDE SEQUENCE [LARGE SCALE GENOMIC DNA]</scope>
    <source>
        <strain evidence="4">ATCC 700084 / mc(2)155</strain>
    </source>
</reference>
<reference evidence="3 4" key="1">
    <citation type="journal article" date="2007" name="Genome Biol.">
        <title>Interrupted coding sequences in Mycobacterium smegmatis: authentic mutations or sequencing errors?</title>
        <authorList>
            <person name="Deshayes C."/>
            <person name="Perrodou E."/>
            <person name="Gallien S."/>
            <person name="Euphrasie D."/>
            <person name="Schaeffer C."/>
            <person name="Van-Dorsselaer A."/>
            <person name="Poch O."/>
            <person name="Lecompte O."/>
            <person name="Reyrat J.M."/>
        </authorList>
    </citation>
    <scope>NUCLEOTIDE SEQUENCE [LARGE SCALE GENOMIC DNA]</scope>
    <source>
        <strain evidence="4">ATCC 700084 / mc(2)155</strain>
    </source>
</reference>
<evidence type="ECO:0000259" key="2">
    <source>
        <dbReference type="PROSITE" id="PS50987"/>
    </source>
</evidence>
<dbReference type="Proteomes" id="UP000006158">
    <property type="component" value="Chromosome"/>
</dbReference>
<dbReference type="KEGG" id="msg:MSMEI_3417"/>
<dbReference type="InterPro" id="IPR036388">
    <property type="entry name" value="WH-like_DNA-bd_sf"/>
</dbReference>
<accession>I7FEK2</accession>
<dbReference type="EMBL" id="CP001663">
    <property type="protein sequence ID" value="AFP39880.1"/>
    <property type="molecule type" value="Genomic_DNA"/>
</dbReference>
<dbReference type="PANTHER" id="PTHR38600:SF1">
    <property type="entry name" value="TRANSCRIPTIONAL REGULATORY PROTEIN"/>
    <property type="match status" value="1"/>
</dbReference>
<dbReference type="PATRIC" id="fig|246196.56.peg.3507"/>
<evidence type="ECO:0000313" key="3">
    <source>
        <dbReference type="EMBL" id="AFP39880.1"/>
    </source>
</evidence>
<organism evidence="3 4">
    <name type="scientific">Mycolicibacterium smegmatis (strain ATCC 700084 / mc(2)155)</name>
    <name type="common">Mycobacterium smegmatis</name>
    <dbReference type="NCBI Taxonomy" id="246196"/>
    <lineage>
        <taxon>Bacteria</taxon>
        <taxon>Bacillati</taxon>
        <taxon>Actinomycetota</taxon>
        <taxon>Actinomycetes</taxon>
        <taxon>Mycobacteriales</taxon>
        <taxon>Mycobacteriaceae</taxon>
        <taxon>Mycolicibacterium</taxon>
    </lineage>
</organism>
<dbReference type="SUPFAM" id="SSF55961">
    <property type="entry name" value="Bet v1-like"/>
    <property type="match status" value="1"/>
</dbReference>
<protein>
    <submittedName>
        <fullName evidence="3">Activator of Hsp90 ATPase 1 family protein</fullName>
    </submittedName>
</protein>
<dbReference type="PROSITE" id="PS50987">
    <property type="entry name" value="HTH_ARSR_2"/>
    <property type="match status" value="1"/>
</dbReference>
<dbReference type="CDD" id="cd00090">
    <property type="entry name" value="HTH_ARSR"/>
    <property type="match status" value="1"/>
</dbReference>
<dbReference type="InterPro" id="IPR036390">
    <property type="entry name" value="WH_DNA-bd_sf"/>
</dbReference>
<comment type="similarity">
    <text evidence="1">Belongs to the AHA1 family.</text>
</comment>
<dbReference type="Pfam" id="PF08327">
    <property type="entry name" value="AHSA1"/>
    <property type="match status" value="1"/>
</dbReference>
<dbReference type="Gene3D" id="3.30.530.20">
    <property type="match status" value="1"/>
</dbReference>
<sequence>MWLHIFGQGSRAVAYGRHDVEAVLKALSDANRRTLLARLGDRDGQTLKELCADLAMARQSVAKHLEVLEAAGLVTVQWEGRQKLHHLDTGPITELAGELTARWGAPRRHGARLEAGAGNDGDVFVYVIYIRTTPERLWHAITNPGTSLGYLGHAIESDWLKGSTYVWIERGIRFERPQQVVLESDPYQRLAFTYPMPRTPDLDDPGAEHDTTRVSFDIEPGEHQVKLTLVHDGLRPDSITHTLVSGEWPLKLSDLKSGLEQLTAP</sequence>
<dbReference type="PRINTS" id="PR00778">
    <property type="entry name" value="HTHARSR"/>
</dbReference>
<dbReference type="Pfam" id="PF12840">
    <property type="entry name" value="HTH_20"/>
    <property type="match status" value="1"/>
</dbReference>
<dbReference type="AlphaFoldDB" id="I7FEK2"/>
<evidence type="ECO:0000313" key="4">
    <source>
        <dbReference type="Proteomes" id="UP000006158"/>
    </source>
</evidence>
<dbReference type="Gene3D" id="1.10.10.10">
    <property type="entry name" value="Winged helix-like DNA-binding domain superfamily/Winged helix DNA-binding domain"/>
    <property type="match status" value="1"/>
</dbReference>